<gene>
    <name evidence="2" type="primary">LOC109690004</name>
</gene>
<reference evidence="2" key="1">
    <citation type="submission" date="2025-08" db="UniProtKB">
        <authorList>
            <consortium name="RefSeq"/>
        </authorList>
    </citation>
    <scope>IDENTIFICATION</scope>
    <source>
        <tissue evidence="2">Leukocyte</tissue>
    </source>
</reference>
<organism evidence="2">
    <name type="scientific">Castor canadensis</name>
    <name type="common">American beaver</name>
    <dbReference type="NCBI Taxonomy" id="51338"/>
    <lineage>
        <taxon>Eukaryota</taxon>
        <taxon>Metazoa</taxon>
        <taxon>Chordata</taxon>
        <taxon>Craniata</taxon>
        <taxon>Vertebrata</taxon>
        <taxon>Euteleostomi</taxon>
        <taxon>Mammalia</taxon>
        <taxon>Eutheria</taxon>
        <taxon>Euarchontoglires</taxon>
        <taxon>Glires</taxon>
        <taxon>Rodentia</taxon>
        <taxon>Castorimorpha</taxon>
        <taxon>Castoridae</taxon>
        <taxon>Castor</taxon>
    </lineage>
</organism>
<dbReference type="PANTHER" id="PTHR22437">
    <property type="entry name" value="WINGED HELIX DOMAIN-CONTAINING PROTEIN"/>
    <property type="match status" value="1"/>
</dbReference>
<dbReference type="OrthoDB" id="10020110at2759"/>
<name>A0A8B7UYC3_CASCN</name>
<accession>A0A8B7UYC3</accession>
<dbReference type="GO" id="GO:0006357">
    <property type="term" value="P:regulation of transcription by RNA polymerase II"/>
    <property type="evidence" value="ECO:0007669"/>
    <property type="project" value="InterPro"/>
</dbReference>
<feature type="compositionally biased region" description="Basic and acidic residues" evidence="1">
    <location>
        <begin position="168"/>
        <end position="180"/>
    </location>
</feature>
<feature type="compositionally biased region" description="Low complexity" evidence="1">
    <location>
        <begin position="192"/>
        <end position="227"/>
    </location>
</feature>
<dbReference type="GO" id="GO:0005634">
    <property type="term" value="C:nucleus"/>
    <property type="evidence" value="ECO:0007669"/>
    <property type="project" value="TreeGrafter"/>
</dbReference>
<sequence length="250" mass="26320">MEKFLQIAPHSLAIILGPAEGPAGDRPRAAQSAPPAQPRQLARHHIGYEIFADFKAENMQHFWNKKVTAAVAETFFLGWIDEQVLLIQGKEEHLEALREGWTRRALRPPSGFHIRCLGECGRRPPAPVPSLRVQPDRGARVLSLAGPLRASGAGAHSGLPGSPRRAPGARDRGASWHLKEGAVPVPSPLSPASPTGRGAPRGAVPGAGQVGGAAAARELGGARLSRGPGVSPGRPRECVRTRTAAEGGSR</sequence>
<dbReference type="GO" id="GO:0000977">
    <property type="term" value="F:RNA polymerase II transcription regulatory region sequence-specific DNA binding"/>
    <property type="evidence" value="ECO:0007669"/>
    <property type="project" value="TreeGrafter"/>
</dbReference>
<evidence type="ECO:0000313" key="2">
    <source>
        <dbReference type="RefSeq" id="XP_020024691.1"/>
    </source>
</evidence>
<feature type="compositionally biased region" description="Low complexity" evidence="1">
    <location>
        <begin position="157"/>
        <end position="166"/>
    </location>
</feature>
<feature type="region of interest" description="Disordered" evidence="1">
    <location>
        <begin position="150"/>
        <end position="250"/>
    </location>
</feature>
<dbReference type="InterPro" id="IPR040126">
    <property type="entry name" value="STOX1/2"/>
</dbReference>
<protein>
    <submittedName>
        <fullName evidence="2">Uncharacterized protein LOC109690004</fullName>
    </submittedName>
</protein>
<dbReference type="RefSeq" id="XP_020024691.1">
    <property type="nucleotide sequence ID" value="XM_020169102.1"/>
</dbReference>
<dbReference type="PANTHER" id="PTHR22437:SF2">
    <property type="entry name" value="STORKHEAD-BOX PROTEIN 2"/>
    <property type="match status" value="1"/>
</dbReference>
<evidence type="ECO:0000256" key="1">
    <source>
        <dbReference type="SAM" id="MobiDB-lite"/>
    </source>
</evidence>
<dbReference type="GO" id="GO:0005737">
    <property type="term" value="C:cytoplasm"/>
    <property type="evidence" value="ECO:0007669"/>
    <property type="project" value="TreeGrafter"/>
</dbReference>
<proteinExistence type="predicted"/>
<dbReference type="AlphaFoldDB" id="A0A8B7UYC3"/>
<dbReference type="KEGG" id="ccan:109690004"/>